<gene>
    <name evidence="1" type="ORF">BAU07_10205</name>
</gene>
<dbReference type="InterPro" id="IPR016631">
    <property type="entry name" value="Regulatory_RpfE"/>
</dbReference>
<evidence type="ECO:0000313" key="1">
    <source>
        <dbReference type="EMBL" id="ANN77424.1"/>
    </source>
</evidence>
<evidence type="ECO:0008006" key="3">
    <source>
        <dbReference type="Google" id="ProtNLM"/>
    </source>
</evidence>
<dbReference type="OrthoDB" id="5295974at2"/>
<dbReference type="RefSeq" id="WP_066656974.1">
    <property type="nucleotide sequence ID" value="NZ_CBCSCL010000005.1"/>
</dbReference>
<organism evidence="1 2">
    <name type="scientific">Bordetella flabilis</name>
    <dbReference type="NCBI Taxonomy" id="463014"/>
    <lineage>
        <taxon>Bacteria</taxon>
        <taxon>Pseudomonadati</taxon>
        <taxon>Pseudomonadota</taxon>
        <taxon>Betaproteobacteria</taxon>
        <taxon>Burkholderiales</taxon>
        <taxon>Alcaligenaceae</taxon>
        <taxon>Bordetella</taxon>
    </lineage>
</organism>
<keyword evidence="2" id="KW-1185">Reference proteome</keyword>
<dbReference type="EMBL" id="CP016172">
    <property type="protein sequence ID" value="ANN77424.1"/>
    <property type="molecule type" value="Genomic_DNA"/>
</dbReference>
<protein>
    <recommendedName>
        <fullName evidence="3">Phosphoglycerate mutase</fullName>
    </recommendedName>
</protein>
<dbReference type="AlphaFoldDB" id="A0A193GDR2"/>
<reference evidence="1 2" key="1">
    <citation type="submission" date="2016-06" db="EMBL/GenBank/DDBJ databases">
        <title>Complete genome sequences of Bordetella bronchialis and Bordetella flabilis.</title>
        <authorList>
            <person name="LiPuma J.J."/>
            <person name="Spilker T."/>
        </authorList>
    </citation>
    <scope>NUCLEOTIDE SEQUENCE [LARGE SCALE GENOMIC DNA]</scope>
    <source>
        <strain evidence="1 2">AU10664</strain>
    </source>
</reference>
<evidence type="ECO:0000313" key="2">
    <source>
        <dbReference type="Proteomes" id="UP000091926"/>
    </source>
</evidence>
<proteinExistence type="predicted"/>
<sequence length="317" mass="35028">MQIVLPGALPPAEPVAAELAKRLPTVAPALHALMRHGVGKQWPFDPREQGCTPYEGWQLEQAGFHPNPGQPMGAGLGPLRAGNSAAGTERVWVADLAHVALGTDRASLVPAEALDLEPAEGLALYEAVRPLFADTPFEAETLQPHRWRVRLPQDLAPPSASPAAVMGQPLNTWWTQDAATRPWRRLLNEIQMVWYDHPVNAERSARGQLPVNAVWLYGGASAWPREAAVTPGPQVLEDLHAPFMAEDWAAWLQAMERLDGTAFKPYIDAAGRPSRRLGLTLLGRDRRVTLTVQPRSPLLRWLPIHENAWRTWWSPPV</sequence>
<name>A0A193GDR2_9BORD</name>
<dbReference type="KEGG" id="bfz:BAU07_10205"/>
<dbReference type="PIRSF" id="PIRSF015283">
    <property type="entry name" value="Regulatory_RpfE"/>
    <property type="match status" value="1"/>
</dbReference>
<dbReference type="STRING" id="463014.BAU07_10205"/>
<dbReference type="Proteomes" id="UP000091926">
    <property type="component" value="Chromosome"/>
</dbReference>
<accession>A0A193GDR2</accession>